<sequence>MGNFFSLAGLDPGISCSTVTFGNRQPGSRHSERCPQVTYLLQLKKSHRGSGAEVHNM</sequence>
<protein>
    <submittedName>
        <fullName evidence="1">Uncharacterized protein</fullName>
    </submittedName>
</protein>
<evidence type="ECO:0000313" key="2">
    <source>
        <dbReference type="Proteomes" id="UP000479000"/>
    </source>
</evidence>
<dbReference type="AlphaFoldDB" id="A0A6H5HAX2"/>
<dbReference type="Proteomes" id="UP000479000">
    <property type="component" value="Unassembled WGS sequence"/>
</dbReference>
<name>A0A6H5HAX2_9HEMI</name>
<gene>
    <name evidence="1" type="ORF">NTEN_LOCUS18703</name>
</gene>
<evidence type="ECO:0000313" key="1">
    <source>
        <dbReference type="EMBL" id="CAB0014254.1"/>
    </source>
</evidence>
<feature type="non-terminal residue" evidence="1">
    <location>
        <position position="57"/>
    </location>
</feature>
<organism evidence="1 2">
    <name type="scientific">Nesidiocoris tenuis</name>
    <dbReference type="NCBI Taxonomy" id="355587"/>
    <lineage>
        <taxon>Eukaryota</taxon>
        <taxon>Metazoa</taxon>
        <taxon>Ecdysozoa</taxon>
        <taxon>Arthropoda</taxon>
        <taxon>Hexapoda</taxon>
        <taxon>Insecta</taxon>
        <taxon>Pterygota</taxon>
        <taxon>Neoptera</taxon>
        <taxon>Paraneoptera</taxon>
        <taxon>Hemiptera</taxon>
        <taxon>Heteroptera</taxon>
        <taxon>Panheteroptera</taxon>
        <taxon>Cimicomorpha</taxon>
        <taxon>Miridae</taxon>
        <taxon>Dicyphina</taxon>
        <taxon>Nesidiocoris</taxon>
    </lineage>
</organism>
<reference evidence="1 2" key="1">
    <citation type="submission" date="2020-02" db="EMBL/GenBank/DDBJ databases">
        <authorList>
            <person name="Ferguson B K."/>
        </authorList>
    </citation>
    <scope>NUCLEOTIDE SEQUENCE [LARGE SCALE GENOMIC DNA]</scope>
</reference>
<proteinExistence type="predicted"/>
<dbReference type="EMBL" id="CADCXU010027589">
    <property type="protein sequence ID" value="CAB0014254.1"/>
    <property type="molecule type" value="Genomic_DNA"/>
</dbReference>
<keyword evidence="2" id="KW-1185">Reference proteome</keyword>
<accession>A0A6H5HAX2</accession>